<evidence type="ECO:0008006" key="4">
    <source>
        <dbReference type="Google" id="ProtNLM"/>
    </source>
</evidence>
<comment type="caution">
    <text evidence="2">The sequence shown here is derived from an EMBL/GenBank/DDBJ whole genome shotgun (WGS) entry which is preliminary data.</text>
</comment>
<protein>
    <recommendedName>
        <fullName evidence="4">Phage replication protein</fullName>
    </recommendedName>
</protein>
<dbReference type="InterPro" id="IPR038128">
    <property type="entry name" value="Gamma_PGA_hydro_sf"/>
</dbReference>
<sequence length="281" mass="29177">MTTTSRRTVLTALATATVAGPLMGGLGASTAHATGANDLYDSNTDLYTKLAGKEGTDFARRYKRHEQVDSDQKTALPYGRTAVLALHGGGIEGGTSELCLGIAGYDPATLAAKGGPAYDYWMFEAIRSSNNSELHVTSKNCDDKVALSIAAANLNVVSLHGCTAAQAGAPTTRPEAVVVGGLNSTFKAYLRDALGTAGFQTIDGSTEPDLAGVDPANICNRTLLGKGAQLEITTELRKSMFTVNTIAGRATSTTPVYDKFVAAVRSAIARLEASGGEQIIL</sequence>
<dbReference type="InterPro" id="IPR008585">
    <property type="entry name" value="Gamma_PGA_hydro"/>
</dbReference>
<evidence type="ECO:0000313" key="3">
    <source>
        <dbReference type="Proteomes" id="UP001500668"/>
    </source>
</evidence>
<dbReference type="Pfam" id="PF05908">
    <property type="entry name" value="Gamma_PGA_hydro"/>
    <property type="match status" value="1"/>
</dbReference>
<dbReference type="PROSITE" id="PS51318">
    <property type="entry name" value="TAT"/>
    <property type="match status" value="1"/>
</dbReference>
<evidence type="ECO:0000256" key="1">
    <source>
        <dbReference type="SAM" id="SignalP"/>
    </source>
</evidence>
<proteinExistence type="predicted"/>
<reference evidence="3" key="1">
    <citation type="journal article" date="2019" name="Int. J. Syst. Evol. Microbiol.">
        <title>The Global Catalogue of Microorganisms (GCM) 10K type strain sequencing project: providing services to taxonomists for standard genome sequencing and annotation.</title>
        <authorList>
            <consortium name="The Broad Institute Genomics Platform"/>
            <consortium name="The Broad Institute Genome Sequencing Center for Infectious Disease"/>
            <person name="Wu L."/>
            <person name="Ma J."/>
        </authorList>
    </citation>
    <scope>NUCLEOTIDE SEQUENCE [LARGE SCALE GENOMIC DNA]</scope>
    <source>
        <strain evidence="3">JCM 5067</strain>
    </source>
</reference>
<dbReference type="InterPro" id="IPR006311">
    <property type="entry name" value="TAT_signal"/>
</dbReference>
<name>A0ABP3R3T5_9ACTN</name>
<evidence type="ECO:0000313" key="2">
    <source>
        <dbReference type="EMBL" id="GAA0599993.1"/>
    </source>
</evidence>
<dbReference type="RefSeq" id="WP_344074273.1">
    <property type="nucleotide sequence ID" value="NZ_BAAACA010000015.1"/>
</dbReference>
<keyword evidence="1" id="KW-0732">Signal</keyword>
<feature type="chain" id="PRO_5046695601" description="Phage replication protein" evidence="1">
    <location>
        <begin position="34"/>
        <end position="281"/>
    </location>
</feature>
<dbReference type="Gene3D" id="3.40.630.100">
    <property type="entry name" value="Poly-gamma-glutamate hydrolase, zinc-binding motif"/>
    <property type="match status" value="1"/>
</dbReference>
<keyword evidence="3" id="KW-1185">Reference proteome</keyword>
<feature type="signal peptide" evidence="1">
    <location>
        <begin position="1"/>
        <end position="33"/>
    </location>
</feature>
<dbReference type="EMBL" id="BAAACA010000015">
    <property type="protein sequence ID" value="GAA0599993.1"/>
    <property type="molecule type" value="Genomic_DNA"/>
</dbReference>
<accession>A0ABP3R3T5</accession>
<gene>
    <name evidence="2" type="ORF">GCM10010394_31850</name>
</gene>
<dbReference type="Proteomes" id="UP001500668">
    <property type="component" value="Unassembled WGS sequence"/>
</dbReference>
<organism evidence="2 3">
    <name type="scientific">Streptomyces crystallinus</name>
    <dbReference type="NCBI Taxonomy" id="68191"/>
    <lineage>
        <taxon>Bacteria</taxon>
        <taxon>Bacillati</taxon>
        <taxon>Actinomycetota</taxon>
        <taxon>Actinomycetes</taxon>
        <taxon>Kitasatosporales</taxon>
        <taxon>Streptomycetaceae</taxon>
        <taxon>Streptomyces</taxon>
    </lineage>
</organism>